<evidence type="ECO:0000256" key="9">
    <source>
        <dbReference type="ARBA" id="ARBA00022853"/>
    </source>
</evidence>
<keyword evidence="13" id="KW-0539">Nucleus</keyword>
<keyword evidence="6 17" id="KW-0808">Transferase</keyword>
<dbReference type="Gene3D" id="2.70.160.11">
    <property type="entry name" value="Hnrnp arginine n-methyltransferase1"/>
    <property type="match status" value="1"/>
</dbReference>
<dbReference type="GO" id="GO:0006281">
    <property type="term" value="P:DNA repair"/>
    <property type="evidence" value="ECO:0007669"/>
    <property type="project" value="UniProtKB-KW"/>
</dbReference>
<reference evidence="19" key="1">
    <citation type="journal article" date="2022" name="bioRxiv">
        <title>Sequencing and chromosome-scale assembly of the giantPleurodeles waltlgenome.</title>
        <authorList>
            <person name="Brown T."/>
            <person name="Elewa A."/>
            <person name="Iarovenko S."/>
            <person name="Subramanian E."/>
            <person name="Araus A.J."/>
            <person name="Petzold A."/>
            <person name="Susuki M."/>
            <person name="Suzuki K.-i.T."/>
            <person name="Hayashi T."/>
            <person name="Toyoda A."/>
            <person name="Oliveira C."/>
            <person name="Osipova E."/>
            <person name="Leigh N.D."/>
            <person name="Simon A."/>
            <person name="Yun M.H."/>
        </authorList>
    </citation>
    <scope>NUCLEOTIDE SEQUENCE</scope>
    <source>
        <strain evidence="19">20211129_DDA</strain>
        <tissue evidence="19">Liver</tissue>
    </source>
</reference>
<comment type="subcellular location">
    <subcellularLocation>
        <location evidence="1">Nucleus</location>
    </subcellularLocation>
</comment>
<dbReference type="CDD" id="cd02440">
    <property type="entry name" value="AdoMet_MTases"/>
    <property type="match status" value="1"/>
</dbReference>
<keyword evidence="12" id="KW-0234">DNA repair</keyword>
<dbReference type="Proteomes" id="UP001066276">
    <property type="component" value="Chromosome 4_1"/>
</dbReference>
<evidence type="ECO:0000256" key="3">
    <source>
        <dbReference type="ARBA" id="ARBA00022481"/>
    </source>
</evidence>
<name>A0AAV7T3H7_PLEWA</name>
<dbReference type="EMBL" id="JANPWB010000007">
    <property type="protein sequence ID" value="KAJ1170911.1"/>
    <property type="molecule type" value="Genomic_DNA"/>
</dbReference>
<dbReference type="Pfam" id="PF22528">
    <property type="entry name" value="PRMT_C"/>
    <property type="match status" value="1"/>
</dbReference>
<dbReference type="Pfam" id="PF06325">
    <property type="entry name" value="PrmA"/>
    <property type="match status" value="1"/>
</dbReference>
<protein>
    <recommendedName>
        <fullName evidence="14">Protein arginine N-methyltransferase 6</fullName>
        <ecNumber evidence="2">2.1.1.319</ecNumber>
    </recommendedName>
    <alternativeName>
        <fullName evidence="15">Histone-arginine N-methyltransferase PRMT6</fullName>
    </alternativeName>
</protein>
<dbReference type="PANTHER" id="PTHR11006">
    <property type="entry name" value="PROTEIN ARGININE N-METHYLTRANSFERASE"/>
    <property type="match status" value="1"/>
</dbReference>
<organism evidence="19 20">
    <name type="scientific">Pleurodeles waltl</name>
    <name type="common">Iberian ribbed newt</name>
    <dbReference type="NCBI Taxonomy" id="8319"/>
    <lineage>
        <taxon>Eukaryota</taxon>
        <taxon>Metazoa</taxon>
        <taxon>Chordata</taxon>
        <taxon>Craniata</taxon>
        <taxon>Vertebrata</taxon>
        <taxon>Euteleostomi</taxon>
        <taxon>Amphibia</taxon>
        <taxon>Batrachia</taxon>
        <taxon>Caudata</taxon>
        <taxon>Salamandroidea</taxon>
        <taxon>Salamandridae</taxon>
        <taxon>Pleurodelinae</taxon>
        <taxon>Pleurodeles</taxon>
    </lineage>
</organism>
<dbReference type="GO" id="GO:0032259">
    <property type="term" value="P:methylation"/>
    <property type="evidence" value="ECO:0007669"/>
    <property type="project" value="UniProtKB-KW"/>
</dbReference>
<keyword evidence="20" id="KW-1185">Reference proteome</keyword>
<evidence type="ECO:0000313" key="19">
    <source>
        <dbReference type="EMBL" id="KAJ1170911.1"/>
    </source>
</evidence>
<gene>
    <name evidence="19" type="ORF">NDU88_002782</name>
</gene>
<accession>A0AAV7T3H7</accession>
<evidence type="ECO:0000256" key="11">
    <source>
        <dbReference type="ARBA" id="ARBA00023163"/>
    </source>
</evidence>
<keyword evidence="10" id="KW-0805">Transcription regulation</keyword>
<evidence type="ECO:0000313" key="20">
    <source>
        <dbReference type="Proteomes" id="UP001066276"/>
    </source>
</evidence>
<evidence type="ECO:0000256" key="7">
    <source>
        <dbReference type="ARBA" id="ARBA00022691"/>
    </source>
</evidence>
<feature type="domain" description="Protein arginine N-methyltransferase" evidence="18">
    <location>
        <begin position="160"/>
        <end position="327"/>
    </location>
</feature>
<keyword evidence="5 17" id="KW-0489">Methyltransferase</keyword>
<keyword evidence="8" id="KW-0227">DNA damage</keyword>
<evidence type="ECO:0000256" key="14">
    <source>
        <dbReference type="ARBA" id="ARBA00040406"/>
    </source>
</evidence>
<evidence type="ECO:0000256" key="17">
    <source>
        <dbReference type="PROSITE-ProRule" id="PRU01015"/>
    </source>
</evidence>
<evidence type="ECO:0000256" key="16">
    <source>
        <dbReference type="ARBA" id="ARBA00049086"/>
    </source>
</evidence>
<evidence type="ECO:0000256" key="15">
    <source>
        <dbReference type="ARBA" id="ARBA00042685"/>
    </source>
</evidence>
<comment type="catalytic activity">
    <reaction evidence="16">
        <text>L-arginyl-[protein] + 2 S-adenosyl-L-methionine = N(omega),N(omega)-dimethyl-L-arginyl-[protein] + 2 S-adenosyl-L-homocysteine + 2 H(+)</text>
        <dbReference type="Rhea" id="RHEA:48096"/>
        <dbReference type="Rhea" id="RHEA-COMP:10532"/>
        <dbReference type="Rhea" id="RHEA-COMP:11991"/>
        <dbReference type="ChEBI" id="CHEBI:15378"/>
        <dbReference type="ChEBI" id="CHEBI:29965"/>
        <dbReference type="ChEBI" id="CHEBI:57856"/>
        <dbReference type="ChEBI" id="CHEBI:59789"/>
        <dbReference type="ChEBI" id="CHEBI:61897"/>
        <dbReference type="EC" id="2.1.1.319"/>
    </reaction>
</comment>
<dbReference type="AlphaFoldDB" id="A0AAV7T3H7"/>
<dbReference type="InterPro" id="IPR029063">
    <property type="entry name" value="SAM-dependent_MTases_sf"/>
</dbReference>
<evidence type="ECO:0000256" key="2">
    <source>
        <dbReference type="ARBA" id="ARBA00011925"/>
    </source>
</evidence>
<keyword evidence="3" id="KW-0488">Methylation</keyword>
<dbReference type="PANTHER" id="PTHR11006:SF73">
    <property type="entry name" value="PROTEIN ARGININE N-METHYLTRANSFERASE 6"/>
    <property type="match status" value="1"/>
</dbReference>
<dbReference type="InterPro" id="IPR055135">
    <property type="entry name" value="PRMT_dom"/>
</dbReference>
<keyword evidence="7 17" id="KW-0949">S-adenosyl-L-methionine</keyword>
<dbReference type="InterPro" id="IPR025799">
    <property type="entry name" value="Arg_MeTrfase"/>
</dbReference>
<dbReference type="Gene3D" id="3.40.50.150">
    <property type="entry name" value="Vaccinia Virus protein VP39"/>
    <property type="match status" value="1"/>
</dbReference>
<dbReference type="GO" id="GO:0005634">
    <property type="term" value="C:nucleus"/>
    <property type="evidence" value="ECO:0007669"/>
    <property type="project" value="UniProtKB-SubCell"/>
</dbReference>
<comment type="caution">
    <text evidence="19">The sequence shown here is derived from an EMBL/GenBank/DDBJ whole genome shotgun (WGS) entry which is preliminary data.</text>
</comment>
<evidence type="ECO:0000256" key="8">
    <source>
        <dbReference type="ARBA" id="ARBA00022763"/>
    </source>
</evidence>
<dbReference type="PROSITE" id="PS51678">
    <property type="entry name" value="SAM_MT_PRMT"/>
    <property type="match status" value="1"/>
</dbReference>
<evidence type="ECO:0000256" key="10">
    <source>
        <dbReference type="ARBA" id="ARBA00023015"/>
    </source>
</evidence>
<dbReference type="GO" id="GO:0035242">
    <property type="term" value="F:protein-arginine omega-N asymmetric methyltransferase activity"/>
    <property type="evidence" value="ECO:0007669"/>
    <property type="project" value="UniProtKB-EC"/>
</dbReference>
<keyword evidence="9" id="KW-0156">Chromatin regulator</keyword>
<evidence type="ECO:0000256" key="1">
    <source>
        <dbReference type="ARBA" id="ARBA00004123"/>
    </source>
</evidence>
<evidence type="ECO:0000256" key="4">
    <source>
        <dbReference type="ARBA" id="ARBA00022491"/>
    </source>
</evidence>
<evidence type="ECO:0000256" key="6">
    <source>
        <dbReference type="ARBA" id="ARBA00022679"/>
    </source>
</evidence>
<keyword evidence="11" id="KW-0804">Transcription</keyword>
<evidence type="ECO:0000256" key="12">
    <source>
        <dbReference type="ARBA" id="ARBA00023204"/>
    </source>
</evidence>
<dbReference type="FunFam" id="2.70.160.11:FF:000009">
    <property type="entry name" value="protein arginine N-methyltransferase 6"/>
    <property type="match status" value="1"/>
</dbReference>
<proteinExistence type="predicted"/>
<dbReference type="GO" id="GO:0045892">
    <property type="term" value="P:negative regulation of DNA-templated transcription"/>
    <property type="evidence" value="ECO:0007669"/>
    <property type="project" value="UniProtKB-ARBA"/>
</dbReference>
<dbReference type="EC" id="2.1.1.319" evidence="2"/>
<dbReference type="FunFam" id="3.40.50.150:FF:000016">
    <property type="entry name" value="Protein arginine N-methyltransferase 6"/>
    <property type="match status" value="1"/>
</dbReference>
<evidence type="ECO:0000256" key="5">
    <source>
        <dbReference type="ARBA" id="ARBA00022603"/>
    </source>
</evidence>
<sequence length="340" mass="38576">MSVNKRRKYDRGEQESLYFDCYSDVSIHEEMISDKVRTNAYKLGILRNYAAIRGKVVLDVGAGTGILSIFCVQAGASKVYAVEASSICLQAVEVVKQNKMEDKIIVIKGTVETVELPEKVDVIVSEWMGYALMYESMLSSVIFARNKWLKEEGIILPSYAELFIAPIIDPTTEWRLDFWGKVKERYGVDMSCMEPFARKCIMNQEIAVNCVSGEDVLAHPVRFAELDLQVATKEEIGAIRGSFSFRCFGSDSMHAFSVWFTVAFPGEKPVLLSTSPFKEETHWKQAILYLSEAVQVIQDTEITGDIRMCPSEDNPRHLKIHMKYKVGEHESQEKTFRMGE</sequence>
<dbReference type="GO" id="GO:0070611">
    <property type="term" value="F:histone H3R2 methyltransferase activity"/>
    <property type="evidence" value="ECO:0007669"/>
    <property type="project" value="UniProtKB-ARBA"/>
</dbReference>
<evidence type="ECO:0000259" key="18">
    <source>
        <dbReference type="Pfam" id="PF22528"/>
    </source>
</evidence>
<evidence type="ECO:0000256" key="13">
    <source>
        <dbReference type="ARBA" id="ARBA00023242"/>
    </source>
</evidence>
<keyword evidence="4" id="KW-0678">Repressor</keyword>
<dbReference type="SUPFAM" id="SSF53335">
    <property type="entry name" value="S-adenosyl-L-methionine-dependent methyltransferases"/>
    <property type="match status" value="1"/>
</dbReference>